<dbReference type="PROSITE" id="PS00531">
    <property type="entry name" value="RNASE_T2_2"/>
    <property type="match status" value="1"/>
</dbReference>
<organism evidence="4 5">
    <name type="scientific">Kaistia geumhonensis</name>
    <dbReference type="NCBI Taxonomy" id="410839"/>
    <lineage>
        <taxon>Bacteria</taxon>
        <taxon>Pseudomonadati</taxon>
        <taxon>Pseudomonadota</taxon>
        <taxon>Alphaproteobacteria</taxon>
        <taxon>Hyphomicrobiales</taxon>
        <taxon>Kaistiaceae</taxon>
        <taxon>Kaistia</taxon>
    </lineage>
</organism>
<dbReference type="PROSITE" id="PS00530">
    <property type="entry name" value="RNASE_T2_1"/>
    <property type="match status" value="1"/>
</dbReference>
<dbReference type="InterPro" id="IPR039378">
    <property type="entry name" value="RNase_T2_prok"/>
</dbReference>
<evidence type="ECO:0000313" key="4">
    <source>
        <dbReference type="EMBL" id="MDQ0515196.1"/>
    </source>
</evidence>
<evidence type="ECO:0000256" key="2">
    <source>
        <dbReference type="RuleBase" id="RU004328"/>
    </source>
</evidence>
<accession>A0ABU0M2M4</accession>
<gene>
    <name evidence="4" type="ORF">QO015_000809</name>
</gene>
<dbReference type="Proteomes" id="UP001223743">
    <property type="component" value="Unassembled WGS sequence"/>
</dbReference>
<dbReference type="Pfam" id="PF00445">
    <property type="entry name" value="Ribonuclease_T2"/>
    <property type="match status" value="1"/>
</dbReference>
<evidence type="ECO:0000256" key="3">
    <source>
        <dbReference type="SAM" id="SignalP"/>
    </source>
</evidence>
<comment type="similarity">
    <text evidence="1 2">Belongs to the RNase T2 family.</text>
</comment>
<feature type="signal peptide" evidence="3">
    <location>
        <begin position="1"/>
        <end position="21"/>
    </location>
</feature>
<dbReference type="InterPro" id="IPR001568">
    <property type="entry name" value="RNase_T2-like"/>
</dbReference>
<evidence type="ECO:0000256" key="1">
    <source>
        <dbReference type="ARBA" id="ARBA00007469"/>
    </source>
</evidence>
<dbReference type="InterPro" id="IPR036430">
    <property type="entry name" value="RNase_T2-like_sf"/>
</dbReference>
<dbReference type="EMBL" id="JAUSWJ010000001">
    <property type="protein sequence ID" value="MDQ0515196.1"/>
    <property type="molecule type" value="Genomic_DNA"/>
</dbReference>
<dbReference type="EC" id="4.6.1.19" evidence="4"/>
<dbReference type="Gene3D" id="3.90.730.10">
    <property type="entry name" value="Ribonuclease T2-like"/>
    <property type="match status" value="1"/>
</dbReference>
<dbReference type="RefSeq" id="WP_266281279.1">
    <property type="nucleotide sequence ID" value="NZ_JAPKNF010000001.1"/>
</dbReference>
<dbReference type="PANTHER" id="PTHR11240">
    <property type="entry name" value="RIBONUCLEASE T2"/>
    <property type="match status" value="1"/>
</dbReference>
<dbReference type="PANTHER" id="PTHR11240:SF22">
    <property type="entry name" value="RIBONUCLEASE T2"/>
    <property type="match status" value="1"/>
</dbReference>
<dbReference type="CDD" id="cd01062">
    <property type="entry name" value="RNase_T2_prok"/>
    <property type="match status" value="1"/>
</dbReference>
<proteinExistence type="inferred from homology"/>
<name>A0ABU0M2M4_9HYPH</name>
<keyword evidence="5" id="KW-1185">Reference proteome</keyword>
<reference evidence="4 5" key="1">
    <citation type="submission" date="2023-07" db="EMBL/GenBank/DDBJ databases">
        <title>Genomic Encyclopedia of Type Strains, Phase IV (KMG-IV): sequencing the most valuable type-strain genomes for metagenomic binning, comparative biology and taxonomic classification.</title>
        <authorList>
            <person name="Goeker M."/>
        </authorList>
    </citation>
    <scope>NUCLEOTIDE SEQUENCE [LARGE SCALE GENOMIC DNA]</scope>
    <source>
        <strain evidence="4 5">B1-1</strain>
    </source>
</reference>
<dbReference type="GO" id="GO:0033897">
    <property type="term" value="F:ribonuclease T2 activity"/>
    <property type="evidence" value="ECO:0007669"/>
    <property type="project" value="UniProtKB-EC"/>
</dbReference>
<comment type="caution">
    <text evidence="4">The sequence shown here is derived from an EMBL/GenBank/DDBJ whole genome shotgun (WGS) entry which is preliminary data.</text>
</comment>
<dbReference type="InterPro" id="IPR033130">
    <property type="entry name" value="RNase_T2_His_AS_2"/>
</dbReference>
<dbReference type="SUPFAM" id="SSF55895">
    <property type="entry name" value="Ribonuclease Rh-like"/>
    <property type="match status" value="1"/>
</dbReference>
<feature type="chain" id="PRO_5047100185" evidence="3">
    <location>
        <begin position="22"/>
        <end position="213"/>
    </location>
</feature>
<sequence>MRCGLGALTILFGLLAGLVTAAAEDRPGDFDFYVLSLSWSPTYCLGEGRTDRIQCGGRPYAFVVHGLWPQYERGYPSDCSVDETRVPRRTVDAMLDLMPSPSLIRHEWRKHGTCSGLDQTDYFSLVRAARAAVNIPTAFVDLDDPLTVSPQAIETAFLKANPGLPRDGFAVVCNSRRLSEVRLCMTRGLAFRPCPEVDRNACRRPSVVMPPVR</sequence>
<evidence type="ECO:0000313" key="5">
    <source>
        <dbReference type="Proteomes" id="UP001223743"/>
    </source>
</evidence>
<keyword evidence="3" id="KW-0732">Signal</keyword>
<keyword evidence="4" id="KW-0456">Lyase</keyword>
<dbReference type="InterPro" id="IPR018188">
    <property type="entry name" value="RNase_T2_His_AS_1"/>
</dbReference>
<protein>
    <submittedName>
        <fullName evidence="4">Ribonuclease T2</fullName>
        <ecNumber evidence="4">4.6.1.19</ecNumber>
    </submittedName>
</protein>